<comment type="caution">
    <text evidence="2">The sequence shown here is derived from an EMBL/GenBank/DDBJ whole genome shotgun (WGS) entry which is preliminary data.</text>
</comment>
<dbReference type="SUPFAM" id="SSF49599">
    <property type="entry name" value="TRAF domain-like"/>
    <property type="match status" value="1"/>
</dbReference>
<evidence type="ECO:0000313" key="3">
    <source>
        <dbReference type="Proteomes" id="UP001162156"/>
    </source>
</evidence>
<name>A0AAV8WT91_9CUCU</name>
<dbReference type="AlphaFoldDB" id="A0AAV8WT91"/>
<dbReference type="GO" id="GO:0005737">
    <property type="term" value="C:cytoplasm"/>
    <property type="evidence" value="ECO:0007669"/>
    <property type="project" value="TreeGrafter"/>
</dbReference>
<dbReference type="InterPro" id="IPR013083">
    <property type="entry name" value="Znf_RING/FYVE/PHD"/>
</dbReference>
<dbReference type="EMBL" id="JANEYF010005040">
    <property type="protein sequence ID" value="KAJ8929376.1"/>
    <property type="molecule type" value="Genomic_DNA"/>
</dbReference>
<gene>
    <name evidence="2" type="ORF">NQ314_017957</name>
</gene>
<reference evidence="2" key="1">
    <citation type="journal article" date="2023" name="Insect Mol. Biol.">
        <title>Genome sequencing provides insights into the evolution of gene families encoding plant cell wall-degrading enzymes in longhorned beetles.</title>
        <authorList>
            <person name="Shin N.R."/>
            <person name="Okamura Y."/>
            <person name="Kirsch R."/>
            <person name="Pauchet Y."/>
        </authorList>
    </citation>
    <scope>NUCLEOTIDE SEQUENCE</scope>
    <source>
        <strain evidence="2">RBIC_L_NR</strain>
    </source>
</reference>
<organism evidence="2 3">
    <name type="scientific">Rhamnusium bicolor</name>
    <dbReference type="NCBI Taxonomy" id="1586634"/>
    <lineage>
        <taxon>Eukaryota</taxon>
        <taxon>Metazoa</taxon>
        <taxon>Ecdysozoa</taxon>
        <taxon>Arthropoda</taxon>
        <taxon>Hexapoda</taxon>
        <taxon>Insecta</taxon>
        <taxon>Pterygota</taxon>
        <taxon>Neoptera</taxon>
        <taxon>Endopterygota</taxon>
        <taxon>Coleoptera</taxon>
        <taxon>Polyphaga</taxon>
        <taxon>Cucujiformia</taxon>
        <taxon>Chrysomeloidea</taxon>
        <taxon>Cerambycidae</taxon>
        <taxon>Lepturinae</taxon>
        <taxon>Rhagiini</taxon>
        <taxon>Rhamnusium</taxon>
    </lineage>
</organism>
<feature type="region of interest" description="Disordered" evidence="1">
    <location>
        <begin position="361"/>
        <end position="395"/>
    </location>
</feature>
<evidence type="ECO:0008006" key="4">
    <source>
        <dbReference type="Google" id="ProtNLM"/>
    </source>
</evidence>
<proteinExistence type="predicted"/>
<sequence length="395" mass="44434">MSALFFQPFKMESSEDVIQIPTDFATNLKCIVCSGYLSVPPIVSGNNGKNVCGRCDFITYNKQERRNIIYEDVAKLMSFPCIFEKCSKKIPWGEVEKHEKVCPYNTIVCPKQGCQESVLVREMVTHFTWHHKLEKSSSVNVANIDINDPDFDSPQLLICREKPFLCFSYRSDTFLGISVYSLDPYEDENLKYFVALTSNNGILIKGRQKILPFNSRIHCADCFENKCTKKYHKYSLNYKTNSTQELHNSMTTKFEIDSVKKILEADKVTFKVALSDASGVLPGAVGKKRKIASISGHDSECDTCKTLLSLPVESHKSGITILECIKEKIKLCPCNSDIKNILEDFDVVDIMEEIKEEDNIEKEVDLTGKGGNNATENGGDADIEMETSADAAKQI</sequence>
<dbReference type="Gene3D" id="3.30.40.10">
    <property type="entry name" value="Zinc/RING finger domain, C3HC4 (zinc finger)"/>
    <property type="match status" value="1"/>
</dbReference>
<dbReference type="PANTHER" id="PTHR10315">
    <property type="entry name" value="E3 UBIQUITIN PROTEIN LIGASE SIAH"/>
    <property type="match status" value="1"/>
</dbReference>
<accession>A0AAV8WT91</accession>
<dbReference type="InterPro" id="IPR052088">
    <property type="entry name" value="E3_ubiquitin-ligase_SINA"/>
</dbReference>
<protein>
    <recommendedName>
        <fullName evidence="4">RING-type E3 ubiquitin transferase</fullName>
    </recommendedName>
</protein>
<evidence type="ECO:0000313" key="2">
    <source>
        <dbReference type="EMBL" id="KAJ8929376.1"/>
    </source>
</evidence>
<evidence type="ECO:0000256" key="1">
    <source>
        <dbReference type="SAM" id="MobiDB-lite"/>
    </source>
</evidence>
<dbReference type="Proteomes" id="UP001162156">
    <property type="component" value="Unassembled WGS sequence"/>
</dbReference>
<dbReference type="PANTHER" id="PTHR10315:SF117">
    <property type="entry name" value="RING-TYPE E3 UBIQUITIN TRANSFERASE"/>
    <property type="match status" value="1"/>
</dbReference>
<dbReference type="GO" id="GO:0061630">
    <property type="term" value="F:ubiquitin protein ligase activity"/>
    <property type="evidence" value="ECO:0007669"/>
    <property type="project" value="TreeGrafter"/>
</dbReference>
<keyword evidence="3" id="KW-1185">Reference proteome</keyword>